<protein>
    <submittedName>
        <fullName evidence="4">Extracellular matrix protein 1a</fullName>
    </submittedName>
</protein>
<dbReference type="InterPro" id="IPR008605">
    <property type="entry name" value="ECM1"/>
</dbReference>
<comment type="subcellular location">
    <subcellularLocation>
        <location evidence="1">Secreted</location>
    </subcellularLocation>
</comment>
<name>A0A3Q3ASK6_KRYMA</name>
<dbReference type="Pfam" id="PF05782">
    <property type="entry name" value="ECM1"/>
    <property type="match status" value="1"/>
</dbReference>
<evidence type="ECO:0000313" key="5">
    <source>
        <dbReference type="Proteomes" id="UP000264800"/>
    </source>
</evidence>
<keyword evidence="3" id="KW-0677">Repeat</keyword>
<dbReference type="InterPro" id="IPR020858">
    <property type="entry name" value="Serum_albumin-like"/>
</dbReference>
<keyword evidence="5" id="KW-1185">Reference proteome</keyword>
<evidence type="ECO:0000256" key="2">
    <source>
        <dbReference type="ARBA" id="ARBA00022525"/>
    </source>
</evidence>
<dbReference type="GeneTree" id="ENSGT00390000006215"/>
<accession>A0A3Q3ASK6</accession>
<keyword evidence="2" id="KW-0964">Secreted</keyword>
<dbReference type="GO" id="GO:0030500">
    <property type="term" value="P:regulation of bone mineralization"/>
    <property type="evidence" value="ECO:0007669"/>
    <property type="project" value="TreeGrafter"/>
</dbReference>
<dbReference type="SUPFAM" id="SSF48552">
    <property type="entry name" value="Serum albumin-like"/>
    <property type="match status" value="1"/>
</dbReference>
<dbReference type="PANTHER" id="PTHR16776">
    <property type="entry name" value="EXTRACELLULAR MATRIX PROTEIN 1"/>
    <property type="match status" value="1"/>
</dbReference>
<organism evidence="4 5">
    <name type="scientific">Kryptolebias marmoratus</name>
    <name type="common">Mangrove killifish</name>
    <name type="synonym">Rivulus marmoratus</name>
    <dbReference type="NCBI Taxonomy" id="37003"/>
    <lineage>
        <taxon>Eukaryota</taxon>
        <taxon>Metazoa</taxon>
        <taxon>Chordata</taxon>
        <taxon>Craniata</taxon>
        <taxon>Vertebrata</taxon>
        <taxon>Euteleostomi</taxon>
        <taxon>Actinopterygii</taxon>
        <taxon>Neopterygii</taxon>
        <taxon>Teleostei</taxon>
        <taxon>Neoteleostei</taxon>
        <taxon>Acanthomorphata</taxon>
        <taxon>Ovalentaria</taxon>
        <taxon>Atherinomorphae</taxon>
        <taxon>Cyprinodontiformes</taxon>
        <taxon>Rivulidae</taxon>
        <taxon>Kryptolebias</taxon>
    </lineage>
</organism>
<dbReference type="Ensembl" id="ENSKMAT00000014672.1">
    <property type="protein sequence ID" value="ENSKMAP00000014459.1"/>
    <property type="gene ID" value="ENSKMAG00000010861.1"/>
</dbReference>
<dbReference type="PANTHER" id="PTHR16776:SF3">
    <property type="entry name" value="EXTRACELLULAR MATRIX PROTEIN 1"/>
    <property type="match status" value="1"/>
</dbReference>
<evidence type="ECO:0000313" key="4">
    <source>
        <dbReference type="Ensembl" id="ENSKMAP00000014459.1"/>
    </source>
</evidence>
<dbReference type="GO" id="GO:0007165">
    <property type="term" value="P:signal transduction"/>
    <property type="evidence" value="ECO:0007669"/>
    <property type="project" value="InterPro"/>
</dbReference>
<proteinExistence type="predicted"/>
<reference evidence="4" key="2">
    <citation type="submission" date="2025-09" db="UniProtKB">
        <authorList>
            <consortium name="Ensembl"/>
        </authorList>
    </citation>
    <scope>IDENTIFICATION</scope>
</reference>
<dbReference type="OMA" id="TLPYECC"/>
<sequence>CLQSQSRPRYPNSFFPASGFSYFRRLGSTINRLESWYSLCCSGLVAQQTIQILCCTQQAWKQALSRFCIDEFSVKTSPYECCEYKDEERWTCFNSQLPNPHYFGKPGYTSPPMPAEPGFSFNP</sequence>
<dbReference type="GO" id="GO:0005615">
    <property type="term" value="C:extracellular space"/>
    <property type="evidence" value="ECO:0007669"/>
    <property type="project" value="InterPro"/>
</dbReference>
<dbReference type="Gene3D" id="1.10.246.10">
    <property type="match status" value="1"/>
</dbReference>
<dbReference type="STRING" id="37003.ENSKMAP00000014459"/>
<dbReference type="Proteomes" id="UP000264800">
    <property type="component" value="Unplaced"/>
</dbReference>
<evidence type="ECO:0000256" key="1">
    <source>
        <dbReference type="ARBA" id="ARBA00004613"/>
    </source>
</evidence>
<evidence type="ECO:0000256" key="3">
    <source>
        <dbReference type="ARBA" id="ARBA00022737"/>
    </source>
</evidence>
<dbReference type="AlphaFoldDB" id="A0A3Q3ASK6"/>
<reference evidence="4" key="1">
    <citation type="submission" date="2025-08" db="UniProtKB">
        <authorList>
            <consortium name="Ensembl"/>
        </authorList>
    </citation>
    <scope>IDENTIFICATION</scope>
</reference>